<dbReference type="Gene3D" id="3.90.1300.10">
    <property type="entry name" value="Amidase signature (AS) domain"/>
    <property type="match status" value="1"/>
</dbReference>
<comment type="caution">
    <text evidence="3">The sequence shown here is derived from an EMBL/GenBank/DDBJ whole genome shotgun (WGS) entry which is preliminary data.</text>
</comment>
<feature type="domain" description="Amidase" evidence="2">
    <location>
        <begin position="64"/>
        <end position="505"/>
    </location>
</feature>
<protein>
    <submittedName>
        <fullName evidence="3">Fatty-acid amide hydrolase 2-B</fullName>
    </submittedName>
</protein>
<dbReference type="SUPFAM" id="SSF75304">
    <property type="entry name" value="Amidase signature (AS) enzymes"/>
    <property type="match status" value="1"/>
</dbReference>
<accession>A0A4Y2K0A3</accession>
<dbReference type="Pfam" id="PF01425">
    <property type="entry name" value="Amidase"/>
    <property type="match status" value="1"/>
</dbReference>
<gene>
    <name evidence="3" type="primary">faah2b_6</name>
    <name evidence="3" type="ORF">AVEN_89820_1</name>
</gene>
<feature type="transmembrane region" description="Helical" evidence="1">
    <location>
        <begin position="12"/>
        <end position="30"/>
    </location>
</feature>
<dbReference type="GO" id="GO:0012505">
    <property type="term" value="C:endomembrane system"/>
    <property type="evidence" value="ECO:0007669"/>
    <property type="project" value="TreeGrafter"/>
</dbReference>
<keyword evidence="1" id="KW-1133">Transmembrane helix</keyword>
<proteinExistence type="predicted"/>
<dbReference type="InterPro" id="IPR052739">
    <property type="entry name" value="FAAH2"/>
</dbReference>
<evidence type="ECO:0000259" key="2">
    <source>
        <dbReference type="Pfam" id="PF01425"/>
    </source>
</evidence>
<dbReference type="PANTHER" id="PTHR43372:SF4">
    <property type="entry name" value="FATTY-ACID AMIDE HYDROLASE 2"/>
    <property type="match status" value="1"/>
</dbReference>
<keyword evidence="3" id="KW-0378">Hydrolase</keyword>
<sequence length="526" mass="57683">MMEDVLYRSSQILLAVFCFVLNHILALVYGRRGKTVPAIRNPLLMKSATKLAQEIREGKLRSEDAVQAYIDRILEVDPYINASVDRCFQDSLKQAREADAVVASGKYNYEQLAEEKPLLGVPFTAKVLLHVKGLPCSGASKLFKDQIATEDACAVALMRDAGAILIATTNSAEMGIFSETVNKVHGRTCNPYDTNRTCGGSSGGESALISAGGSSIGLGNDLLGSVRMPAHCTGIFAHKPTAGLVPNKGVFPEFPNKPLQPMNLELYKYLATGPLCRNAEDLVTVMKILSSEAALRVNFNRQVDFKKLKVRYLTNIRSPLVAPVEKEIAVALKNAATFFEKKCNTVAKEVEMPSLFDINRCTFSVFLGFINHFKNNLIIGLNVNFEFLKSLYGKSNFAFPTAAVLFLSSNPLLYREDRIAYYAKMIKGLTQEFNDILDEDTVLLLPTAPYVAPYHNGTWPFLLSCCYISIVNILGLPSTQCPMGFSEQKLPYGIQIVGSKGNDALTIACAVELEKAFGGWKPPGEL</sequence>
<keyword evidence="1" id="KW-0812">Transmembrane</keyword>
<reference evidence="3 4" key="1">
    <citation type="journal article" date="2019" name="Sci. Rep.">
        <title>Orb-weaving spider Araneus ventricosus genome elucidates the spidroin gene catalogue.</title>
        <authorList>
            <person name="Kono N."/>
            <person name="Nakamura H."/>
            <person name="Ohtoshi R."/>
            <person name="Moran D.A.P."/>
            <person name="Shinohara A."/>
            <person name="Yoshida Y."/>
            <person name="Fujiwara M."/>
            <person name="Mori M."/>
            <person name="Tomita M."/>
            <person name="Arakawa K."/>
        </authorList>
    </citation>
    <scope>NUCLEOTIDE SEQUENCE [LARGE SCALE GENOMIC DNA]</scope>
</reference>
<dbReference type="EMBL" id="BGPR01004009">
    <property type="protein sequence ID" value="GBM94902.1"/>
    <property type="molecule type" value="Genomic_DNA"/>
</dbReference>
<dbReference type="OrthoDB" id="6428749at2759"/>
<dbReference type="AlphaFoldDB" id="A0A4Y2K0A3"/>
<evidence type="ECO:0000313" key="4">
    <source>
        <dbReference type="Proteomes" id="UP000499080"/>
    </source>
</evidence>
<name>A0A4Y2K0A3_ARAVE</name>
<dbReference type="Proteomes" id="UP000499080">
    <property type="component" value="Unassembled WGS sequence"/>
</dbReference>
<dbReference type="PANTHER" id="PTHR43372">
    <property type="entry name" value="FATTY-ACID AMIDE HYDROLASE"/>
    <property type="match status" value="1"/>
</dbReference>
<evidence type="ECO:0000313" key="3">
    <source>
        <dbReference type="EMBL" id="GBM94902.1"/>
    </source>
</evidence>
<evidence type="ECO:0000256" key="1">
    <source>
        <dbReference type="SAM" id="Phobius"/>
    </source>
</evidence>
<keyword evidence="4" id="KW-1185">Reference proteome</keyword>
<dbReference type="InterPro" id="IPR036928">
    <property type="entry name" value="AS_sf"/>
</dbReference>
<keyword evidence="1" id="KW-0472">Membrane</keyword>
<dbReference type="GO" id="GO:0016787">
    <property type="term" value="F:hydrolase activity"/>
    <property type="evidence" value="ECO:0007669"/>
    <property type="project" value="UniProtKB-KW"/>
</dbReference>
<dbReference type="InterPro" id="IPR023631">
    <property type="entry name" value="Amidase_dom"/>
</dbReference>
<organism evidence="3 4">
    <name type="scientific">Araneus ventricosus</name>
    <name type="common">Orbweaver spider</name>
    <name type="synonym">Epeira ventricosa</name>
    <dbReference type="NCBI Taxonomy" id="182803"/>
    <lineage>
        <taxon>Eukaryota</taxon>
        <taxon>Metazoa</taxon>
        <taxon>Ecdysozoa</taxon>
        <taxon>Arthropoda</taxon>
        <taxon>Chelicerata</taxon>
        <taxon>Arachnida</taxon>
        <taxon>Araneae</taxon>
        <taxon>Araneomorphae</taxon>
        <taxon>Entelegynae</taxon>
        <taxon>Araneoidea</taxon>
        <taxon>Araneidae</taxon>
        <taxon>Araneus</taxon>
    </lineage>
</organism>